<organism evidence="2 3">
    <name type="scientific">Aquicella lusitana</name>
    <dbReference type="NCBI Taxonomy" id="254246"/>
    <lineage>
        <taxon>Bacteria</taxon>
        <taxon>Pseudomonadati</taxon>
        <taxon>Pseudomonadota</taxon>
        <taxon>Gammaproteobacteria</taxon>
        <taxon>Legionellales</taxon>
        <taxon>Coxiellaceae</taxon>
        <taxon>Aquicella</taxon>
    </lineage>
</organism>
<evidence type="ECO:0000313" key="3">
    <source>
        <dbReference type="Proteomes" id="UP000254720"/>
    </source>
</evidence>
<dbReference type="RefSeq" id="WP_114833362.1">
    <property type="nucleotide sequence ID" value="NZ_LR699114.1"/>
</dbReference>
<gene>
    <name evidence="2" type="ORF">C8D86_101137</name>
</gene>
<name>A0A370H478_9COXI</name>
<keyword evidence="3" id="KW-1185">Reference proteome</keyword>
<accession>A0A370H478</accession>
<evidence type="ECO:0000256" key="1">
    <source>
        <dbReference type="SAM" id="MobiDB-lite"/>
    </source>
</evidence>
<dbReference type="Proteomes" id="UP000254720">
    <property type="component" value="Unassembled WGS sequence"/>
</dbReference>
<dbReference type="EMBL" id="QQAX01000001">
    <property type="protein sequence ID" value="RDI48854.1"/>
    <property type="molecule type" value="Genomic_DNA"/>
</dbReference>
<protein>
    <submittedName>
        <fullName evidence="2">Uncharacterized protein</fullName>
    </submittedName>
</protein>
<sequence>METRWNQKTELSAIELQKGYVENQLYDNLDAIARFFRDLLREQKIIATLKKTGSEKITLGLDDQEIKVLDNFVRMIEHLQTHLDQKEIEYHLHFFIDIQRFSFVNEEFKSLLNKTYHLLAKNGHLFATASKAEIDFPKEDEFVDAVEIQAQLESFYKKRKREMDELQEDFTFFSISKDKEDTLADSLNRIKFSPKEDEKEDKKKDNEQSKRRKF</sequence>
<feature type="region of interest" description="Disordered" evidence="1">
    <location>
        <begin position="194"/>
        <end position="214"/>
    </location>
</feature>
<reference evidence="2 3" key="1">
    <citation type="submission" date="2018-07" db="EMBL/GenBank/DDBJ databases">
        <title>Genomic Encyclopedia of Type Strains, Phase IV (KMG-IV): sequencing the most valuable type-strain genomes for metagenomic binning, comparative biology and taxonomic classification.</title>
        <authorList>
            <person name="Goeker M."/>
        </authorList>
    </citation>
    <scope>NUCLEOTIDE SEQUENCE [LARGE SCALE GENOMIC DNA]</scope>
    <source>
        <strain evidence="2 3">DSM 16500</strain>
    </source>
</reference>
<dbReference type="AlphaFoldDB" id="A0A370H478"/>
<proteinExistence type="predicted"/>
<comment type="caution">
    <text evidence="2">The sequence shown here is derived from an EMBL/GenBank/DDBJ whole genome shotgun (WGS) entry which is preliminary data.</text>
</comment>
<evidence type="ECO:0000313" key="2">
    <source>
        <dbReference type="EMBL" id="RDI48854.1"/>
    </source>
</evidence>